<protein>
    <recommendedName>
        <fullName evidence="2">Outer membrane lipoprotein Blc</fullName>
    </recommendedName>
</protein>
<comment type="function">
    <text evidence="2">Involved in the storage or transport of lipids necessary for membrane maintenance under stressful conditions. Displays a binding preference for lysophospholipids.</text>
</comment>
<evidence type="ECO:0000256" key="1">
    <source>
        <dbReference type="ARBA" id="ARBA00006889"/>
    </source>
</evidence>
<comment type="subcellular location">
    <subcellularLocation>
        <location evidence="2">Cell outer membrane</location>
    </subcellularLocation>
</comment>
<evidence type="ECO:0000256" key="2">
    <source>
        <dbReference type="PIRNR" id="PIRNR036893"/>
    </source>
</evidence>
<dbReference type="Proteomes" id="UP000325755">
    <property type="component" value="Chromosome"/>
</dbReference>
<comment type="subunit">
    <text evidence="2">Homodimer.</text>
</comment>
<dbReference type="PIRSF" id="PIRSF036893">
    <property type="entry name" value="Lipocalin_ApoD"/>
    <property type="match status" value="1"/>
</dbReference>
<feature type="domain" description="Lipocalin/cytosolic fatty-acid binding" evidence="4">
    <location>
        <begin position="29"/>
        <end position="168"/>
    </location>
</feature>
<dbReference type="InParanoid" id="A0A5Q0BCY4"/>
<dbReference type="PANTHER" id="PTHR10612">
    <property type="entry name" value="APOLIPOPROTEIN D"/>
    <property type="match status" value="1"/>
</dbReference>
<dbReference type="InterPro" id="IPR000566">
    <property type="entry name" value="Lipocln_cytosolic_FA-bd_dom"/>
</dbReference>
<dbReference type="AlphaFoldDB" id="A0A5Q0BCY4"/>
<dbReference type="InterPro" id="IPR022271">
    <property type="entry name" value="Lipocalin_ApoD"/>
</dbReference>
<evidence type="ECO:0000313" key="5">
    <source>
        <dbReference type="EMBL" id="QFY41773.1"/>
    </source>
</evidence>
<dbReference type="GO" id="GO:0008289">
    <property type="term" value="F:lipid binding"/>
    <property type="evidence" value="ECO:0007669"/>
    <property type="project" value="UniProtKB-UniRule"/>
</dbReference>
<dbReference type="PRINTS" id="PR01171">
    <property type="entry name" value="BCTLIPOCALIN"/>
</dbReference>
<dbReference type="CDD" id="cd19438">
    <property type="entry name" value="lipocalin_Blc-like"/>
    <property type="match status" value="1"/>
</dbReference>
<feature type="lipid moiety-binding region" description="N-palmitoyl cysteine" evidence="3">
    <location>
        <position position="14"/>
    </location>
</feature>
<proteinExistence type="inferred from homology"/>
<dbReference type="InterPro" id="IPR047202">
    <property type="entry name" value="Lipocalin_Blc-like_dom"/>
</dbReference>
<dbReference type="EMBL" id="CP044205">
    <property type="protein sequence ID" value="QFY41773.1"/>
    <property type="molecule type" value="Genomic_DNA"/>
</dbReference>
<keyword evidence="2" id="KW-0998">Cell outer membrane</keyword>
<dbReference type="InterPro" id="IPR012674">
    <property type="entry name" value="Calycin"/>
</dbReference>
<dbReference type="OrthoDB" id="9793905at2"/>
<dbReference type="RefSeq" id="WP_153247757.1">
    <property type="nucleotide sequence ID" value="NZ_CP044205.1"/>
</dbReference>
<evidence type="ECO:0000259" key="4">
    <source>
        <dbReference type="Pfam" id="PF08212"/>
    </source>
</evidence>
<evidence type="ECO:0000256" key="3">
    <source>
        <dbReference type="PIRSR" id="PIRSR036893-52"/>
    </source>
</evidence>
<accession>A0A5Q0BCY4</accession>
<dbReference type="PANTHER" id="PTHR10612:SF34">
    <property type="entry name" value="APOLIPOPROTEIN D"/>
    <property type="match status" value="1"/>
</dbReference>
<comment type="similarity">
    <text evidence="1 2">Belongs to the calycin superfamily. Lipocalin family.</text>
</comment>
<dbReference type="KEGG" id="mmob:F6R98_03300"/>
<keyword evidence="2" id="KW-0446">Lipid-binding</keyword>
<keyword evidence="2" id="KW-0472">Membrane</keyword>
<sequence>MLASVLSLLALTGCTKIPEGLQPVQGFILERFLGTWYEIARLDHGFERGLDNVTAEFIADGEDGFKLVNRGYRAKSGEWKEETGQGSFVGDNNVGSLKVSYFGPFYGGYHIVDLDRDNYRYAMVAGPSRSILWILSRDKTMDDKTYSAMVAKAIHWGFDIKKLILVNQNPPAPAAATPAPAEK</sequence>
<name>A0A5Q0BCY4_9GAMM</name>
<dbReference type="GO" id="GO:0009279">
    <property type="term" value="C:cell outer membrane"/>
    <property type="evidence" value="ECO:0007669"/>
    <property type="project" value="UniProtKB-SubCell"/>
</dbReference>
<dbReference type="InterPro" id="IPR002446">
    <property type="entry name" value="Lipocalin_bac"/>
</dbReference>
<dbReference type="Pfam" id="PF08212">
    <property type="entry name" value="Lipocalin_2"/>
    <property type="match status" value="1"/>
</dbReference>
<dbReference type="SUPFAM" id="SSF50814">
    <property type="entry name" value="Lipocalins"/>
    <property type="match status" value="1"/>
</dbReference>
<organism evidence="5 6">
    <name type="scientific">Candidatus Methylospira mobilis</name>
    <dbReference type="NCBI Taxonomy" id="1808979"/>
    <lineage>
        <taxon>Bacteria</taxon>
        <taxon>Pseudomonadati</taxon>
        <taxon>Pseudomonadota</taxon>
        <taxon>Gammaproteobacteria</taxon>
        <taxon>Methylococcales</taxon>
        <taxon>Methylococcaceae</taxon>
        <taxon>Candidatus Methylospira</taxon>
    </lineage>
</organism>
<keyword evidence="2 3" id="KW-0449">Lipoprotein</keyword>
<evidence type="ECO:0000313" key="6">
    <source>
        <dbReference type="Proteomes" id="UP000325755"/>
    </source>
</evidence>
<dbReference type="GO" id="GO:0006950">
    <property type="term" value="P:response to stress"/>
    <property type="evidence" value="ECO:0007669"/>
    <property type="project" value="UniProtKB-ARBA"/>
</dbReference>
<gene>
    <name evidence="5" type="ORF">F6R98_03300</name>
</gene>
<keyword evidence="3" id="KW-0564">Palmitate</keyword>
<keyword evidence="6" id="KW-1185">Reference proteome</keyword>
<reference evidence="5 6" key="1">
    <citation type="submission" date="2019-09" db="EMBL/GenBank/DDBJ databases">
        <title>Ecophysiology of the spiral-shaped methanotroph Methylospira mobilis as revealed by the complete genome sequence.</title>
        <authorList>
            <person name="Oshkin I.Y."/>
            <person name="Dedysh S.N."/>
            <person name="Miroshnikov K."/>
            <person name="Danilova O.V."/>
            <person name="Hakobyan A."/>
            <person name="Liesack W."/>
        </authorList>
    </citation>
    <scope>NUCLEOTIDE SEQUENCE [LARGE SCALE GENOMIC DNA]</scope>
    <source>
        <strain evidence="5 6">Shm1</strain>
    </source>
</reference>
<feature type="lipid moiety-binding region" description="S-diacylglycerol cysteine" evidence="3">
    <location>
        <position position="14"/>
    </location>
</feature>
<dbReference type="Gene3D" id="2.40.128.20">
    <property type="match status" value="1"/>
</dbReference>